<evidence type="ECO:0000313" key="1">
    <source>
        <dbReference type="EMBL" id="KAI4297072.1"/>
    </source>
</evidence>
<organism evidence="1 2">
    <name type="scientific">Bauhinia variegata</name>
    <name type="common">Purple orchid tree</name>
    <name type="synonym">Phanera variegata</name>
    <dbReference type="NCBI Taxonomy" id="167791"/>
    <lineage>
        <taxon>Eukaryota</taxon>
        <taxon>Viridiplantae</taxon>
        <taxon>Streptophyta</taxon>
        <taxon>Embryophyta</taxon>
        <taxon>Tracheophyta</taxon>
        <taxon>Spermatophyta</taxon>
        <taxon>Magnoliopsida</taxon>
        <taxon>eudicotyledons</taxon>
        <taxon>Gunneridae</taxon>
        <taxon>Pentapetalae</taxon>
        <taxon>rosids</taxon>
        <taxon>fabids</taxon>
        <taxon>Fabales</taxon>
        <taxon>Fabaceae</taxon>
        <taxon>Cercidoideae</taxon>
        <taxon>Cercideae</taxon>
        <taxon>Bauhiniinae</taxon>
        <taxon>Bauhinia</taxon>
    </lineage>
</organism>
<keyword evidence="2" id="KW-1185">Reference proteome</keyword>
<gene>
    <name evidence="1" type="ORF">L6164_036980</name>
</gene>
<proteinExistence type="predicted"/>
<evidence type="ECO:0000313" key="2">
    <source>
        <dbReference type="Proteomes" id="UP000828941"/>
    </source>
</evidence>
<protein>
    <submittedName>
        <fullName evidence="1">Uncharacterized protein</fullName>
    </submittedName>
</protein>
<comment type="caution">
    <text evidence="1">The sequence shown here is derived from an EMBL/GenBank/DDBJ whole genome shotgun (WGS) entry which is preliminary data.</text>
</comment>
<accession>A0ACB9KJH1</accession>
<reference evidence="1 2" key="1">
    <citation type="journal article" date="2022" name="DNA Res.">
        <title>Chromosomal-level genome assembly of the orchid tree Bauhinia variegata (Leguminosae; Cercidoideae) supports the allotetraploid origin hypothesis of Bauhinia.</title>
        <authorList>
            <person name="Zhong Y."/>
            <person name="Chen Y."/>
            <person name="Zheng D."/>
            <person name="Pang J."/>
            <person name="Liu Y."/>
            <person name="Luo S."/>
            <person name="Meng S."/>
            <person name="Qian L."/>
            <person name="Wei D."/>
            <person name="Dai S."/>
            <person name="Zhou R."/>
        </authorList>
    </citation>
    <scope>NUCLEOTIDE SEQUENCE [LARGE SCALE GENOMIC DNA]</scope>
    <source>
        <strain evidence="1">BV-YZ2020</strain>
    </source>
</reference>
<dbReference type="EMBL" id="CM039439">
    <property type="protein sequence ID" value="KAI4297072.1"/>
    <property type="molecule type" value="Genomic_DNA"/>
</dbReference>
<name>A0ACB9KJH1_BAUVA</name>
<sequence>MLSSWSSEEDCCKWIGVQCHNSTRIVNILNLRMDKFDGPIPNILSNLQNLKSLLLAINNLSGTIPEWFGRYKHLQELDLSANSFYGSIPPIWEIYLP</sequence>
<dbReference type="Proteomes" id="UP000828941">
    <property type="component" value="Chromosome 14"/>
</dbReference>